<dbReference type="EMBL" id="KZ663765">
    <property type="protein sequence ID" value="PPS10158.1"/>
    <property type="molecule type" value="Genomic_DNA"/>
</dbReference>
<evidence type="ECO:0000313" key="3">
    <source>
        <dbReference type="Proteomes" id="UP000239757"/>
    </source>
</evidence>
<evidence type="ECO:0000256" key="1">
    <source>
        <dbReference type="SAM" id="MobiDB-lite"/>
    </source>
</evidence>
<feature type="region of interest" description="Disordered" evidence="1">
    <location>
        <begin position="45"/>
        <end position="73"/>
    </location>
</feature>
<gene>
    <name evidence="2" type="ORF">GOBAR_AA10487</name>
</gene>
<reference evidence="2 3" key="1">
    <citation type="submission" date="2015-01" db="EMBL/GenBank/DDBJ databases">
        <title>Genome of allotetraploid Gossypium barbadense reveals genomic plasticity and fiber elongation in cotton evolution.</title>
        <authorList>
            <person name="Chen X."/>
            <person name="Liu X."/>
            <person name="Zhao B."/>
            <person name="Zheng H."/>
            <person name="Hu Y."/>
            <person name="Lu G."/>
            <person name="Yang C."/>
            <person name="Chen J."/>
            <person name="Shan C."/>
            <person name="Zhang L."/>
            <person name="Zhou Y."/>
            <person name="Wang L."/>
            <person name="Guo W."/>
            <person name="Bai Y."/>
            <person name="Ruan J."/>
            <person name="Shangguan X."/>
            <person name="Mao Y."/>
            <person name="Jiang J."/>
            <person name="Zhu Y."/>
            <person name="Lei J."/>
            <person name="Kang H."/>
            <person name="Chen S."/>
            <person name="He X."/>
            <person name="Wang R."/>
            <person name="Wang Y."/>
            <person name="Chen J."/>
            <person name="Wang L."/>
            <person name="Yu S."/>
            <person name="Wang B."/>
            <person name="Wei J."/>
            <person name="Song S."/>
            <person name="Lu X."/>
            <person name="Gao Z."/>
            <person name="Gu W."/>
            <person name="Deng X."/>
            <person name="Ma D."/>
            <person name="Wang S."/>
            <person name="Liang W."/>
            <person name="Fang L."/>
            <person name="Cai C."/>
            <person name="Zhu X."/>
            <person name="Zhou B."/>
            <person name="Zhang Y."/>
            <person name="Chen Z."/>
            <person name="Xu S."/>
            <person name="Zhu R."/>
            <person name="Wang S."/>
            <person name="Zhang T."/>
            <person name="Zhao G."/>
        </authorList>
    </citation>
    <scope>NUCLEOTIDE SEQUENCE [LARGE SCALE GENOMIC DNA]</scope>
    <source>
        <strain evidence="3">cv. Xinhai21</strain>
        <tissue evidence="2">Leaf</tissue>
    </source>
</reference>
<sequence length="112" mass="12403">MKLEDDDDLGTMIAIYCPSKIENPNSIELFAEIANQIRFKFDPDLDDIPEDIDDEGQLEGKNANPYSAGNTGPGIVIRNNPGSFMTDVDPDAALAREFPKYTNIVMAHLLDE</sequence>
<evidence type="ECO:0000313" key="2">
    <source>
        <dbReference type="EMBL" id="PPS10158.1"/>
    </source>
</evidence>
<accession>A0A2P5Y3L1</accession>
<dbReference type="OrthoDB" id="10406398at2759"/>
<proteinExistence type="predicted"/>
<protein>
    <submittedName>
        <fullName evidence="2">Uncharacterized protein</fullName>
    </submittedName>
</protein>
<dbReference type="Proteomes" id="UP000239757">
    <property type="component" value="Unassembled WGS sequence"/>
</dbReference>
<organism evidence="2 3">
    <name type="scientific">Gossypium barbadense</name>
    <name type="common">Sea Island cotton</name>
    <name type="synonym">Hibiscus barbadensis</name>
    <dbReference type="NCBI Taxonomy" id="3634"/>
    <lineage>
        <taxon>Eukaryota</taxon>
        <taxon>Viridiplantae</taxon>
        <taxon>Streptophyta</taxon>
        <taxon>Embryophyta</taxon>
        <taxon>Tracheophyta</taxon>
        <taxon>Spermatophyta</taxon>
        <taxon>Magnoliopsida</taxon>
        <taxon>eudicotyledons</taxon>
        <taxon>Gunneridae</taxon>
        <taxon>Pentapetalae</taxon>
        <taxon>rosids</taxon>
        <taxon>malvids</taxon>
        <taxon>Malvales</taxon>
        <taxon>Malvaceae</taxon>
        <taxon>Malvoideae</taxon>
        <taxon>Gossypium</taxon>
    </lineage>
</organism>
<name>A0A2P5Y3L1_GOSBA</name>
<dbReference type="AlphaFoldDB" id="A0A2P5Y3L1"/>
<feature type="compositionally biased region" description="Acidic residues" evidence="1">
    <location>
        <begin position="45"/>
        <end position="57"/>
    </location>
</feature>